<dbReference type="HAMAP" id="MF_03069">
    <property type="entry name" value="Kintoun"/>
    <property type="match status" value="1"/>
</dbReference>
<feature type="domain" description="PIH1 N-terminal" evidence="5">
    <location>
        <begin position="57"/>
        <end position="214"/>
    </location>
</feature>
<feature type="compositionally biased region" description="Basic and acidic residues" evidence="4">
    <location>
        <begin position="442"/>
        <end position="454"/>
    </location>
</feature>
<reference evidence="7" key="2">
    <citation type="submission" date="2019-06" db="EMBL/GenBank/DDBJ databases">
        <title>Genomics analysis of Aphanomyces spp. identifies a new class of oomycete effector associated with host adaptation.</title>
        <authorList>
            <person name="Gaulin E."/>
        </authorList>
    </citation>
    <scope>NUCLEOTIDE SEQUENCE</scope>
    <source>
        <strain evidence="7">CBS 578.67</strain>
    </source>
</reference>
<dbReference type="PANTHER" id="PTHR22997">
    <property type="entry name" value="PIH1 DOMAIN-CONTAINING PROTEIN 1"/>
    <property type="match status" value="1"/>
</dbReference>
<dbReference type="Proteomes" id="UP000332933">
    <property type="component" value="Unassembled WGS sequence"/>
</dbReference>
<comment type="subcellular location">
    <subcellularLocation>
        <location evidence="1 3">Cytoplasm</location>
    </subcellularLocation>
</comment>
<dbReference type="EMBL" id="CAADRA010007364">
    <property type="protein sequence ID" value="VFU00710.1"/>
    <property type="molecule type" value="Genomic_DNA"/>
</dbReference>
<dbReference type="EMBL" id="VJMH01007338">
    <property type="protein sequence ID" value="KAF0683986.1"/>
    <property type="molecule type" value="Genomic_DNA"/>
</dbReference>
<dbReference type="InterPro" id="IPR050734">
    <property type="entry name" value="PIH1/Kintoun_subfamily"/>
</dbReference>
<organism evidence="8 9">
    <name type="scientific">Aphanomyces stellatus</name>
    <dbReference type="NCBI Taxonomy" id="120398"/>
    <lineage>
        <taxon>Eukaryota</taxon>
        <taxon>Sar</taxon>
        <taxon>Stramenopiles</taxon>
        <taxon>Oomycota</taxon>
        <taxon>Saprolegniomycetes</taxon>
        <taxon>Saprolegniales</taxon>
        <taxon>Verrucalvaceae</taxon>
        <taxon>Aphanomyces</taxon>
    </lineage>
</organism>
<protein>
    <recommendedName>
        <fullName evidence="3">Protein kintoun</fullName>
    </recommendedName>
    <alternativeName>
        <fullName evidence="3">Dynein assembly factor 2, axonemal homolog</fullName>
    </alternativeName>
</protein>
<comment type="function">
    <text evidence="3">Required for cytoplasmic pre-assembly of axonemal dyneins, thereby playing a central role in motility in cilia and flagella. Involved in pre-assembly of dynein arm complexes in the cytoplasm before intraflagellar transport loads them for the ciliary compartment.</text>
</comment>
<proteinExistence type="inferred from homology"/>
<dbReference type="GO" id="GO:0005737">
    <property type="term" value="C:cytoplasm"/>
    <property type="evidence" value="ECO:0007669"/>
    <property type="project" value="UniProtKB-SubCell"/>
</dbReference>
<feature type="domain" description="PIH1D1/2/3 CS-like" evidence="6">
    <location>
        <begin position="301"/>
        <end position="396"/>
    </location>
</feature>
<evidence type="ECO:0000256" key="2">
    <source>
        <dbReference type="ARBA" id="ARBA00022490"/>
    </source>
</evidence>
<accession>A0A485LPB4</accession>
<dbReference type="GO" id="GO:0070286">
    <property type="term" value="P:axonemal dynein complex assembly"/>
    <property type="evidence" value="ECO:0007669"/>
    <property type="project" value="UniProtKB-UniRule"/>
</dbReference>
<dbReference type="InterPro" id="IPR041442">
    <property type="entry name" value="PIH1D1/2/3_CS-like"/>
</dbReference>
<sequence>MAGDGSASPLEAAFDAARTDPSGKGKFDMTANEQQSFLKAMKDPEFRTLLNEYMLEISDPKNRAEQEMYLRQLENENQVPTDKQLVLPTPGFVLKAKYRQKKMFVNICASDKMQPPSSTRVAASASTAAGTSWNLPFCVGPQRVEPDKGGQTVPTYDVCYHPQTLGRGKESPAFLKMIVQTALDGVDKALLQLDPTADKVDKDNFHILKGVVYKSGNPITMCISKPKADTTQQAQASPPPPAKKASSAPPPSSSSSSTTPTKKPLVEELKTPIPYVMIASSKNVPSMLTDCSRAPKAPPLQNIAYHVVQRGQFDLGDHLDTREAKSFRPRELVVTMAFPTLMSAAAIDLDVSSVAIQVCAPGYARLEFKLPFPVVEAKGKAKFDKSAQKLVVTLPVEPAPLVMTSSCAPSHVDDLAEEDTAPTEATTHDDETTQKEPTTSLEPDKTSRVDHSRWIEPASTETPDDAFVVFREYALMAEHDKRPIIAYVDAPFTVQDTRTHVSYLVHVPGIDADSVTVTTEETTTRVTFQAANQTWYTCTWASSLVGVPTWEVDVATQNMAVIGRKRGLPYVHPSISRRLIERKTRRTEPTFRVHRDSATAATMLTILVEAGRGRVHAPSVHASFATHSFELTFDTTMANEQTTAASTSFKLARSFDEPLVPDTCKVECADENILLVLSLANPTGAYDLISRDDGASEALTEEDPRASPSAAASLLPSPISLDKTTLTPPPLLQVPRFTNDLMYELD</sequence>
<evidence type="ECO:0000256" key="1">
    <source>
        <dbReference type="ARBA" id="ARBA00004496"/>
    </source>
</evidence>
<evidence type="ECO:0000259" key="6">
    <source>
        <dbReference type="Pfam" id="PF18201"/>
    </source>
</evidence>
<dbReference type="Pfam" id="PF18201">
    <property type="entry name" value="PIH1_CS"/>
    <property type="match status" value="1"/>
</dbReference>
<feature type="region of interest" description="Disordered" evidence="4">
    <location>
        <begin position="417"/>
        <end position="457"/>
    </location>
</feature>
<keyword evidence="2 3" id="KW-0963">Cytoplasm</keyword>
<evidence type="ECO:0000256" key="3">
    <source>
        <dbReference type="HAMAP-Rule" id="MF_03069"/>
    </source>
</evidence>
<feature type="compositionally biased region" description="Pro residues" evidence="4">
    <location>
        <begin position="237"/>
        <end position="252"/>
    </location>
</feature>
<dbReference type="PANTHER" id="PTHR22997:SF0">
    <property type="entry name" value="PIH1 DOMAIN-CONTAINING PROTEIN 1"/>
    <property type="match status" value="1"/>
</dbReference>
<reference evidence="8 9" key="1">
    <citation type="submission" date="2019-03" db="EMBL/GenBank/DDBJ databases">
        <authorList>
            <person name="Gaulin E."/>
            <person name="Dumas B."/>
        </authorList>
    </citation>
    <scope>NUCLEOTIDE SEQUENCE [LARGE SCALE GENOMIC DNA]</scope>
    <source>
        <strain evidence="8">CBS 568.67</strain>
    </source>
</reference>
<name>A0A485LPB4_9STRA</name>
<evidence type="ECO:0000313" key="9">
    <source>
        <dbReference type="Proteomes" id="UP000332933"/>
    </source>
</evidence>
<dbReference type="Pfam" id="PF08190">
    <property type="entry name" value="PIH1"/>
    <property type="match status" value="1"/>
</dbReference>
<dbReference type="GO" id="GO:0060285">
    <property type="term" value="P:cilium-dependent cell motility"/>
    <property type="evidence" value="ECO:0007669"/>
    <property type="project" value="UniProtKB-UniRule"/>
</dbReference>
<evidence type="ECO:0000313" key="8">
    <source>
        <dbReference type="EMBL" id="VFU00710.1"/>
    </source>
</evidence>
<dbReference type="AlphaFoldDB" id="A0A485LPB4"/>
<gene>
    <name evidence="8" type="primary">Aste57867_24067</name>
    <name evidence="7" type="ORF">As57867_023994</name>
    <name evidence="8" type="ORF">ASTE57867_24067</name>
</gene>
<evidence type="ECO:0000256" key="4">
    <source>
        <dbReference type="SAM" id="MobiDB-lite"/>
    </source>
</evidence>
<dbReference type="InterPro" id="IPR034727">
    <property type="entry name" value="Kintoun"/>
</dbReference>
<evidence type="ECO:0000259" key="5">
    <source>
        <dbReference type="Pfam" id="PF08190"/>
    </source>
</evidence>
<evidence type="ECO:0000313" key="7">
    <source>
        <dbReference type="EMBL" id="KAF0683986.1"/>
    </source>
</evidence>
<keyword evidence="9" id="KW-1185">Reference proteome</keyword>
<feature type="region of interest" description="Disordered" evidence="4">
    <location>
        <begin position="227"/>
        <end position="265"/>
    </location>
</feature>
<feature type="compositionally biased region" description="Basic and acidic residues" evidence="4">
    <location>
        <begin position="17"/>
        <end position="27"/>
    </location>
</feature>
<feature type="region of interest" description="Disordered" evidence="4">
    <location>
        <begin position="1"/>
        <end position="29"/>
    </location>
</feature>
<dbReference type="InterPro" id="IPR012981">
    <property type="entry name" value="PIH1_N"/>
</dbReference>
<comment type="similarity">
    <text evidence="3">Belongs to the PIH1 family. Kintoun subfamily.</text>
</comment>
<dbReference type="OrthoDB" id="5135119at2759"/>
<feature type="compositionally biased region" description="Low complexity" evidence="4">
    <location>
        <begin position="253"/>
        <end position="263"/>
    </location>
</feature>